<organism evidence="2 3">
    <name type="scientific">Pelobates cultripes</name>
    <name type="common">Western spadefoot toad</name>
    <dbReference type="NCBI Taxonomy" id="61616"/>
    <lineage>
        <taxon>Eukaryota</taxon>
        <taxon>Metazoa</taxon>
        <taxon>Chordata</taxon>
        <taxon>Craniata</taxon>
        <taxon>Vertebrata</taxon>
        <taxon>Euteleostomi</taxon>
        <taxon>Amphibia</taxon>
        <taxon>Batrachia</taxon>
        <taxon>Anura</taxon>
        <taxon>Pelobatoidea</taxon>
        <taxon>Pelobatidae</taxon>
        <taxon>Pelobates</taxon>
    </lineage>
</organism>
<dbReference type="Proteomes" id="UP001295444">
    <property type="component" value="Chromosome 02"/>
</dbReference>
<evidence type="ECO:0000256" key="1">
    <source>
        <dbReference type="SAM" id="Coils"/>
    </source>
</evidence>
<keyword evidence="3" id="KW-1185">Reference proteome</keyword>
<evidence type="ECO:0000313" key="2">
    <source>
        <dbReference type="EMBL" id="CAH2252478.1"/>
    </source>
</evidence>
<protein>
    <submittedName>
        <fullName evidence="2">Uncharacterized protein</fullName>
    </submittedName>
</protein>
<gene>
    <name evidence="2" type="ORF">PECUL_23A057761</name>
</gene>
<name>A0AAD1VTB1_PELCU</name>
<sequence length="96" mass="11360">MSDKLLHNLNKSISDLKGDVQELGDRTARMENRRGEYAEEHNDMADHVHQLEQALESCQYKVMDLEDRPRRQNIRLRGIPETVKQPEIMAYLTEYF</sequence>
<accession>A0AAD1VTB1</accession>
<dbReference type="AlphaFoldDB" id="A0AAD1VTB1"/>
<feature type="coiled-coil region" evidence="1">
    <location>
        <begin position="6"/>
        <end position="68"/>
    </location>
</feature>
<proteinExistence type="predicted"/>
<keyword evidence="1" id="KW-0175">Coiled coil</keyword>
<reference evidence="2" key="1">
    <citation type="submission" date="2022-03" db="EMBL/GenBank/DDBJ databases">
        <authorList>
            <person name="Alioto T."/>
            <person name="Alioto T."/>
            <person name="Gomez Garrido J."/>
        </authorList>
    </citation>
    <scope>NUCLEOTIDE SEQUENCE</scope>
</reference>
<dbReference type="EMBL" id="OW240913">
    <property type="protein sequence ID" value="CAH2252478.1"/>
    <property type="molecule type" value="Genomic_DNA"/>
</dbReference>
<evidence type="ECO:0000313" key="3">
    <source>
        <dbReference type="Proteomes" id="UP001295444"/>
    </source>
</evidence>